<proteinExistence type="predicted"/>
<feature type="region of interest" description="Disordered" evidence="1">
    <location>
        <begin position="315"/>
        <end position="345"/>
    </location>
</feature>
<name>A0A9W8YRI0_9PEZI</name>
<dbReference type="Proteomes" id="UP001140453">
    <property type="component" value="Unassembled WGS sequence"/>
</dbReference>
<sequence length="380" mass="41901">MYKFYEVDPDADTLLIVPHASKQFAPWQQENSPPASPSADASAAYAGILRGTSRPPNIYASIASNPETRIKVSSKHLSLASKHFRNKFRHLGPAQTQVDGRFHVTLGGYDPAAVIIVMDIIHGRGRKVPKEVSLETLAKVAVFVDAFRCFDAVEVHAERWFEKLGDDLPSGYERDLVLWMYASYIFRQSQTFKKATRIAVLNSDGLIRTLGLQVRAGVIKEIDVQRQQLVRKALEVVHNTVDILQEDKLPCSQGCDTFILGALIKTLHRANLAWPRPSKPFPGVSFAHIVESVNQAQAQVAQFVPGLSLNGSGFTQISRKRKSPNAKPGHALTPDSSPEARATVDPHQCAARKNLAENLGELGVEVQGLALESKLGYYLY</sequence>
<dbReference type="EMBL" id="JAPEVB010000003">
    <property type="protein sequence ID" value="KAJ4391072.1"/>
    <property type="molecule type" value="Genomic_DNA"/>
</dbReference>
<comment type="caution">
    <text evidence="2">The sequence shown here is derived from an EMBL/GenBank/DDBJ whole genome shotgun (WGS) entry which is preliminary data.</text>
</comment>
<gene>
    <name evidence="2" type="ORF">N0V93_004686</name>
</gene>
<evidence type="ECO:0000313" key="3">
    <source>
        <dbReference type="Proteomes" id="UP001140453"/>
    </source>
</evidence>
<evidence type="ECO:0008006" key="4">
    <source>
        <dbReference type="Google" id="ProtNLM"/>
    </source>
</evidence>
<dbReference type="OrthoDB" id="5326346at2759"/>
<organism evidence="2 3">
    <name type="scientific">Gnomoniopsis smithogilvyi</name>
    <dbReference type="NCBI Taxonomy" id="1191159"/>
    <lineage>
        <taxon>Eukaryota</taxon>
        <taxon>Fungi</taxon>
        <taxon>Dikarya</taxon>
        <taxon>Ascomycota</taxon>
        <taxon>Pezizomycotina</taxon>
        <taxon>Sordariomycetes</taxon>
        <taxon>Sordariomycetidae</taxon>
        <taxon>Diaporthales</taxon>
        <taxon>Gnomoniaceae</taxon>
        <taxon>Gnomoniopsis</taxon>
    </lineage>
</organism>
<keyword evidence="3" id="KW-1185">Reference proteome</keyword>
<reference evidence="2" key="1">
    <citation type="submission" date="2022-10" db="EMBL/GenBank/DDBJ databases">
        <title>Tapping the CABI collections for fungal endophytes: first genome assemblies for Collariella, Neodidymelliopsis, Ascochyta clinopodiicola, Didymella pomorum, Didymosphaeria variabile, Neocosmospora piperis and Neocucurbitaria cava.</title>
        <authorList>
            <person name="Hill R."/>
        </authorList>
    </citation>
    <scope>NUCLEOTIDE SEQUENCE</scope>
    <source>
        <strain evidence="2">IMI 355082</strain>
    </source>
</reference>
<evidence type="ECO:0000256" key="1">
    <source>
        <dbReference type="SAM" id="MobiDB-lite"/>
    </source>
</evidence>
<evidence type="ECO:0000313" key="2">
    <source>
        <dbReference type="EMBL" id="KAJ4391072.1"/>
    </source>
</evidence>
<dbReference type="AlphaFoldDB" id="A0A9W8YRI0"/>
<protein>
    <recommendedName>
        <fullName evidence="4">BTB domain-containing protein</fullName>
    </recommendedName>
</protein>
<accession>A0A9W8YRI0</accession>